<sequence>MLQGSTVEQRRHYAIRMLEKAGVSSDAALLRAFTQVPREDFVGPPPWMVSNQGGYGEAPSNDVALLYDDVLIALDAPRGVNNGSPSLHALGIHALAPKPGERIFHIGAGTGYYSAILAELVGAAGHVRAIEYDDELAGRAEACLRGRENVEVVRGNGLEWPREDVDIVYVNFAVDQPAGPWIDRLKPGGRLLFPLGVPIFEKRDKGPVYSGMAGYLLIRREEGGYAAHFIESVSFIWAEGAQFSDWASHARLRTAFRGNWRAVRSLRWRQPEEPGEWYSEADWGLSTDPPGGAVGETVSVEGG</sequence>
<dbReference type="EC" id="2.1.1.77" evidence="3"/>
<dbReference type="PANTHER" id="PTHR11579:SF0">
    <property type="entry name" value="PROTEIN-L-ISOASPARTATE(D-ASPARTATE) O-METHYLTRANSFERASE"/>
    <property type="match status" value="1"/>
</dbReference>
<keyword evidence="14" id="KW-1185">Reference proteome</keyword>
<keyword evidence="6 13" id="KW-0489">Methyltransferase</keyword>
<dbReference type="InterPro" id="IPR000682">
    <property type="entry name" value="PCMT"/>
</dbReference>
<evidence type="ECO:0000313" key="14">
    <source>
        <dbReference type="Proteomes" id="UP000477849"/>
    </source>
</evidence>
<evidence type="ECO:0000256" key="3">
    <source>
        <dbReference type="ARBA" id="ARBA00011890"/>
    </source>
</evidence>
<gene>
    <name evidence="13" type="ORF">G6N76_06025</name>
</gene>
<dbReference type="PANTHER" id="PTHR11579">
    <property type="entry name" value="PROTEIN-L-ISOASPARTATE O-METHYLTRANSFERASE"/>
    <property type="match status" value="1"/>
</dbReference>
<evidence type="ECO:0000256" key="10">
    <source>
        <dbReference type="ARBA" id="ARBA00031323"/>
    </source>
</evidence>
<dbReference type="EMBL" id="JAAKZH010000002">
    <property type="protein sequence ID" value="NGO63224.1"/>
    <property type="molecule type" value="Genomic_DNA"/>
</dbReference>
<accession>A0A6M1RNS3</accession>
<evidence type="ECO:0000256" key="4">
    <source>
        <dbReference type="ARBA" id="ARBA00013346"/>
    </source>
</evidence>
<evidence type="ECO:0000256" key="7">
    <source>
        <dbReference type="ARBA" id="ARBA00022679"/>
    </source>
</evidence>
<feature type="region of interest" description="Disordered" evidence="12">
    <location>
        <begin position="279"/>
        <end position="303"/>
    </location>
</feature>
<protein>
    <recommendedName>
        <fullName evidence="4">Protein-L-isoaspartate O-methyltransferase</fullName>
        <ecNumber evidence="3">2.1.1.77</ecNumber>
    </recommendedName>
    <alternativeName>
        <fullName evidence="11">L-isoaspartyl protein carboxyl methyltransferase</fullName>
    </alternativeName>
    <alternativeName>
        <fullName evidence="9">Protein L-isoaspartyl methyltransferase</fullName>
    </alternativeName>
    <alternativeName>
        <fullName evidence="10">Protein-beta-aspartate methyltransferase</fullName>
    </alternativeName>
</protein>
<evidence type="ECO:0000256" key="2">
    <source>
        <dbReference type="ARBA" id="ARBA00005369"/>
    </source>
</evidence>
<proteinExistence type="inferred from homology"/>
<dbReference type="InterPro" id="IPR029063">
    <property type="entry name" value="SAM-dependent_MTases_sf"/>
</dbReference>
<dbReference type="RefSeq" id="WP_163904486.1">
    <property type="nucleotide sequence ID" value="NZ_CP048427.1"/>
</dbReference>
<dbReference type="Proteomes" id="UP000477849">
    <property type="component" value="Unassembled WGS sequence"/>
</dbReference>
<name>A0A6M1RNS3_9HYPH</name>
<evidence type="ECO:0000256" key="11">
    <source>
        <dbReference type="ARBA" id="ARBA00031350"/>
    </source>
</evidence>
<evidence type="ECO:0000256" key="6">
    <source>
        <dbReference type="ARBA" id="ARBA00022603"/>
    </source>
</evidence>
<dbReference type="CDD" id="cd02440">
    <property type="entry name" value="AdoMet_MTases"/>
    <property type="match status" value="1"/>
</dbReference>
<dbReference type="GO" id="GO:0004719">
    <property type="term" value="F:protein-L-isoaspartate (D-aspartate) O-methyltransferase activity"/>
    <property type="evidence" value="ECO:0007669"/>
    <property type="project" value="UniProtKB-EC"/>
</dbReference>
<dbReference type="AlphaFoldDB" id="A0A6M1RNS3"/>
<evidence type="ECO:0000256" key="8">
    <source>
        <dbReference type="ARBA" id="ARBA00022691"/>
    </source>
</evidence>
<keyword evidence="8" id="KW-0949">S-adenosyl-L-methionine</keyword>
<evidence type="ECO:0000256" key="9">
    <source>
        <dbReference type="ARBA" id="ARBA00030757"/>
    </source>
</evidence>
<evidence type="ECO:0000313" key="13">
    <source>
        <dbReference type="EMBL" id="NGO63224.1"/>
    </source>
</evidence>
<evidence type="ECO:0000256" key="12">
    <source>
        <dbReference type="SAM" id="MobiDB-lite"/>
    </source>
</evidence>
<keyword evidence="5" id="KW-0963">Cytoplasm</keyword>
<dbReference type="Pfam" id="PF01135">
    <property type="entry name" value="PCMT"/>
    <property type="match status" value="1"/>
</dbReference>
<dbReference type="GO" id="GO:0032259">
    <property type="term" value="P:methylation"/>
    <property type="evidence" value="ECO:0007669"/>
    <property type="project" value="UniProtKB-KW"/>
</dbReference>
<comment type="similarity">
    <text evidence="2">Belongs to the methyltransferase superfamily. L-isoaspartyl/D-aspartyl protein methyltransferase family.</text>
</comment>
<organism evidence="13 14">
    <name type="scientific">Rhizobium daejeonense</name>
    <dbReference type="NCBI Taxonomy" id="240521"/>
    <lineage>
        <taxon>Bacteria</taxon>
        <taxon>Pseudomonadati</taxon>
        <taxon>Pseudomonadota</taxon>
        <taxon>Alphaproteobacteria</taxon>
        <taxon>Hyphomicrobiales</taxon>
        <taxon>Rhizobiaceae</taxon>
        <taxon>Rhizobium/Agrobacterium group</taxon>
        <taxon>Rhizobium</taxon>
    </lineage>
</organism>
<dbReference type="Gene3D" id="3.40.50.150">
    <property type="entry name" value="Vaccinia Virus protein VP39"/>
    <property type="match status" value="1"/>
</dbReference>
<reference evidence="13 14" key="1">
    <citation type="submission" date="2020-02" db="EMBL/GenBank/DDBJ databases">
        <title>Genome sequence of the type strain CCBAU10050 of Rhizobium daejeonense.</title>
        <authorList>
            <person name="Gao J."/>
            <person name="Sun J."/>
        </authorList>
    </citation>
    <scope>NUCLEOTIDE SEQUENCE [LARGE SCALE GENOMIC DNA]</scope>
    <source>
        <strain evidence="13 14">CCBAU10050</strain>
    </source>
</reference>
<evidence type="ECO:0000256" key="1">
    <source>
        <dbReference type="ARBA" id="ARBA00004496"/>
    </source>
</evidence>
<comment type="subcellular location">
    <subcellularLocation>
        <location evidence="1">Cytoplasm</location>
    </subcellularLocation>
</comment>
<evidence type="ECO:0000256" key="5">
    <source>
        <dbReference type="ARBA" id="ARBA00022490"/>
    </source>
</evidence>
<dbReference type="SUPFAM" id="SSF53335">
    <property type="entry name" value="S-adenosyl-L-methionine-dependent methyltransferases"/>
    <property type="match status" value="1"/>
</dbReference>
<dbReference type="GO" id="GO:0005737">
    <property type="term" value="C:cytoplasm"/>
    <property type="evidence" value="ECO:0007669"/>
    <property type="project" value="UniProtKB-SubCell"/>
</dbReference>
<keyword evidence="7 13" id="KW-0808">Transferase</keyword>
<comment type="caution">
    <text evidence="13">The sequence shown here is derived from an EMBL/GenBank/DDBJ whole genome shotgun (WGS) entry which is preliminary data.</text>
</comment>